<name>A0A1L8R7U2_9ENTE</name>
<sequence length="56" mass="6494">MSDLHPIKLLLGIKDKNIQITHVEKKKYIQSTVSLFLLRSLKRFIAVLGESTWADR</sequence>
<dbReference type="AlphaFoldDB" id="A0A1L8R7U2"/>
<protein>
    <submittedName>
        <fullName evidence="1">Uncharacterized protein</fullName>
    </submittedName>
</protein>
<organism evidence="1 2">
    <name type="scientific">Enterococcus canis</name>
    <dbReference type="NCBI Taxonomy" id="214095"/>
    <lineage>
        <taxon>Bacteria</taxon>
        <taxon>Bacillati</taxon>
        <taxon>Bacillota</taxon>
        <taxon>Bacilli</taxon>
        <taxon>Lactobacillales</taxon>
        <taxon>Enterococcaceae</taxon>
        <taxon>Enterococcus</taxon>
    </lineage>
</organism>
<evidence type="ECO:0000313" key="1">
    <source>
        <dbReference type="EMBL" id="OJG15818.1"/>
    </source>
</evidence>
<dbReference type="EMBL" id="JXKH01000034">
    <property type="protein sequence ID" value="OJG15818.1"/>
    <property type="molecule type" value="Genomic_DNA"/>
</dbReference>
<evidence type="ECO:0000313" key="2">
    <source>
        <dbReference type="Proteomes" id="UP000181884"/>
    </source>
</evidence>
<dbReference type="Proteomes" id="UP000181884">
    <property type="component" value="Unassembled WGS sequence"/>
</dbReference>
<keyword evidence="2" id="KW-1185">Reference proteome</keyword>
<gene>
    <name evidence="1" type="ORF">RU97_GL001699</name>
</gene>
<reference evidence="1 2" key="1">
    <citation type="submission" date="2014-12" db="EMBL/GenBank/DDBJ databases">
        <title>Draft genome sequences of 29 type strains of Enterococci.</title>
        <authorList>
            <person name="Zhong Z."/>
            <person name="Sun Z."/>
            <person name="Liu W."/>
            <person name="Zhang W."/>
            <person name="Zhang H."/>
        </authorList>
    </citation>
    <scope>NUCLEOTIDE SEQUENCE [LARGE SCALE GENOMIC DNA]</scope>
    <source>
        <strain evidence="1 2">DSM 17029</strain>
    </source>
</reference>
<accession>A0A1L8R7U2</accession>
<comment type="caution">
    <text evidence="1">The sequence shown here is derived from an EMBL/GenBank/DDBJ whole genome shotgun (WGS) entry which is preliminary data.</text>
</comment>
<proteinExistence type="predicted"/>